<dbReference type="Proteomes" id="UP000187506">
    <property type="component" value="Chromosome"/>
</dbReference>
<dbReference type="RefSeq" id="WP_076732113.1">
    <property type="nucleotide sequence ID" value="NZ_CP019352.1"/>
</dbReference>
<evidence type="ECO:0000313" key="2">
    <source>
        <dbReference type="EMBL" id="APX99474.1"/>
    </source>
</evidence>
<gene>
    <name evidence="2" type="ORF">BWR22_03820</name>
</gene>
<organism evidence="2 3">
    <name type="scientific">Lacinutrix venerupis</name>
    <dbReference type="NCBI Taxonomy" id="1486034"/>
    <lineage>
        <taxon>Bacteria</taxon>
        <taxon>Pseudomonadati</taxon>
        <taxon>Bacteroidota</taxon>
        <taxon>Flavobacteriia</taxon>
        <taxon>Flavobacteriales</taxon>
        <taxon>Flavobacteriaceae</taxon>
        <taxon>Lacinutrix</taxon>
    </lineage>
</organism>
<keyword evidence="3" id="KW-1185">Reference proteome</keyword>
<evidence type="ECO:0000313" key="3">
    <source>
        <dbReference type="Proteomes" id="UP000187506"/>
    </source>
</evidence>
<feature type="signal peptide" evidence="1">
    <location>
        <begin position="1"/>
        <end position="22"/>
    </location>
</feature>
<feature type="chain" id="PRO_5041990224" description="DUF1735 domain-containing protein" evidence="1">
    <location>
        <begin position="23"/>
        <end position="300"/>
    </location>
</feature>
<dbReference type="KEGG" id="lvn:BWR22_03820"/>
<sequence>MKNLKIYFAAAICCLLSVSCLVDDEIDQNDQTYNGPLVVGFKGAETLGNFVEEPGAVFPFDIPVHLIGGASGQPSNATITMSYEIGDFSDLKIDSEELAELNTMLDVNNTPNDPSDDERKYPIAEEGTHFDWVDTTLETTIPANSTFDLIPIAVNNDALDNAKTTVFVVNLKTLVTVDNVVISEQLESTLVKLQLCRTDLAGTYTLSSDVLGPGTYTISHLGAGNYELSSMFGWSTSGYTSYFYACAGQLIFTEWVFSNEIIQGSPGFVNASGQLVFPEFGIGGSAGPIYSGATITLTLQ</sequence>
<dbReference type="EMBL" id="CP019352">
    <property type="protein sequence ID" value="APX99474.1"/>
    <property type="molecule type" value="Genomic_DNA"/>
</dbReference>
<accession>A0AAC9LJH4</accession>
<protein>
    <recommendedName>
        <fullName evidence="4">DUF1735 domain-containing protein</fullName>
    </recommendedName>
</protein>
<keyword evidence="1" id="KW-0732">Signal</keyword>
<name>A0AAC9LJH4_9FLAO</name>
<evidence type="ECO:0008006" key="4">
    <source>
        <dbReference type="Google" id="ProtNLM"/>
    </source>
</evidence>
<reference evidence="2 3" key="1">
    <citation type="submission" date="2017-01" db="EMBL/GenBank/DDBJ databases">
        <title>Complete genome of Lacinutrix venerupis DOK2-8 isolated from seawater in Dokdo.</title>
        <authorList>
            <person name="Chi W.-J."/>
            <person name="Kim J.H."/>
        </authorList>
    </citation>
    <scope>NUCLEOTIDE SEQUENCE [LARGE SCALE GENOMIC DNA]</scope>
    <source>
        <strain evidence="2 3">DOK2-8</strain>
    </source>
</reference>
<dbReference type="PROSITE" id="PS51257">
    <property type="entry name" value="PROKAR_LIPOPROTEIN"/>
    <property type="match status" value="1"/>
</dbReference>
<dbReference type="AlphaFoldDB" id="A0AAC9LJH4"/>
<proteinExistence type="predicted"/>
<evidence type="ECO:0000256" key="1">
    <source>
        <dbReference type="SAM" id="SignalP"/>
    </source>
</evidence>